<comment type="caution">
    <text evidence="7">The sequence shown here is derived from an EMBL/GenBank/DDBJ whole genome shotgun (WGS) entry which is preliminary data.</text>
</comment>
<protein>
    <recommendedName>
        <fullName evidence="6">RING-type domain-containing protein</fullName>
    </recommendedName>
</protein>
<evidence type="ECO:0000256" key="5">
    <source>
        <dbReference type="SAM" id="Phobius"/>
    </source>
</evidence>
<evidence type="ECO:0000313" key="8">
    <source>
        <dbReference type="Proteomes" id="UP000626109"/>
    </source>
</evidence>
<evidence type="ECO:0000256" key="4">
    <source>
        <dbReference type="PROSITE-ProRule" id="PRU00175"/>
    </source>
</evidence>
<organism evidence="7 8">
    <name type="scientific">Polarella glacialis</name>
    <name type="common">Dinoflagellate</name>
    <dbReference type="NCBI Taxonomy" id="89957"/>
    <lineage>
        <taxon>Eukaryota</taxon>
        <taxon>Sar</taxon>
        <taxon>Alveolata</taxon>
        <taxon>Dinophyceae</taxon>
        <taxon>Suessiales</taxon>
        <taxon>Suessiaceae</taxon>
        <taxon>Polarella</taxon>
    </lineage>
</organism>
<evidence type="ECO:0000256" key="3">
    <source>
        <dbReference type="ARBA" id="ARBA00022833"/>
    </source>
</evidence>
<dbReference type="Proteomes" id="UP000626109">
    <property type="component" value="Unassembled WGS sequence"/>
</dbReference>
<keyword evidence="2 4" id="KW-0863">Zinc-finger</keyword>
<name>A0A813K3Q7_POLGL</name>
<dbReference type="InterPro" id="IPR001841">
    <property type="entry name" value="Znf_RING"/>
</dbReference>
<keyword evidence="1" id="KW-0479">Metal-binding</keyword>
<dbReference type="Pfam" id="PF13639">
    <property type="entry name" value="zf-RING_2"/>
    <property type="match status" value="1"/>
</dbReference>
<reference evidence="7" key="1">
    <citation type="submission" date="2021-02" db="EMBL/GenBank/DDBJ databases">
        <authorList>
            <person name="Dougan E. K."/>
            <person name="Rhodes N."/>
            <person name="Thang M."/>
            <person name="Chan C."/>
        </authorList>
    </citation>
    <scope>NUCLEOTIDE SEQUENCE</scope>
</reference>
<feature type="domain" description="RING-type" evidence="6">
    <location>
        <begin position="179"/>
        <end position="222"/>
    </location>
</feature>
<dbReference type="GO" id="GO:0061630">
    <property type="term" value="F:ubiquitin protein ligase activity"/>
    <property type="evidence" value="ECO:0007669"/>
    <property type="project" value="TreeGrafter"/>
</dbReference>
<keyword evidence="5" id="KW-0812">Transmembrane</keyword>
<keyword evidence="3" id="KW-0862">Zinc</keyword>
<dbReference type="Gene3D" id="3.30.40.10">
    <property type="entry name" value="Zinc/RING finger domain, C3HC4 (zinc finger)"/>
    <property type="match status" value="1"/>
</dbReference>
<dbReference type="PROSITE" id="PS50089">
    <property type="entry name" value="ZF_RING_2"/>
    <property type="match status" value="1"/>
</dbReference>
<keyword evidence="5" id="KW-0472">Membrane</keyword>
<proteinExistence type="predicted"/>
<dbReference type="EMBL" id="CAJNNW010027246">
    <property type="protein sequence ID" value="CAE8690367.1"/>
    <property type="molecule type" value="Genomic_DNA"/>
</dbReference>
<dbReference type="GO" id="GO:0016567">
    <property type="term" value="P:protein ubiquitination"/>
    <property type="evidence" value="ECO:0007669"/>
    <property type="project" value="TreeGrafter"/>
</dbReference>
<dbReference type="SUPFAM" id="SSF57850">
    <property type="entry name" value="RING/U-box"/>
    <property type="match status" value="1"/>
</dbReference>
<evidence type="ECO:0000256" key="2">
    <source>
        <dbReference type="ARBA" id="ARBA00022771"/>
    </source>
</evidence>
<gene>
    <name evidence="7" type="ORF">PGLA2088_LOCUS26923</name>
</gene>
<evidence type="ECO:0000259" key="6">
    <source>
        <dbReference type="PROSITE" id="PS50089"/>
    </source>
</evidence>
<keyword evidence="5" id="KW-1133">Transmembrane helix</keyword>
<accession>A0A813K3Q7</accession>
<sequence>MFLPGGTSTLVACEIIGAHITILAHNSHTANLGWILLMYSYPRLFILCVFKLLQANSPCKPPSTKILAAVQAVSSVLALTILSRAVHATWDVSIACAGSLLLLGFELLNGAVAVWICYISEPRQQQRPRRRFSSVLPLGDVKAEAIREAFTQARHFIFQVAAREAVQPHEGSESDELLCCICLAVLEAGDQATSLACTHVFHAACIKTWFQSVQGPSIVCPLRCISGRVDTTA</sequence>
<feature type="transmembrane region" description="Helical" evidence="5">
    <location>
        <begin position="92"/>
        <end position="120"/>
    </location>
</feature>
<dbReference type="GO" id="GO:0008270">
    <property type="term" value="F:zinc ion binding"/>
    <property type="evidence" value="ECO:0007669"/>
    <property type="project" value="UniProtKB-KW"/>
</dbReference>
<dbReference type="AlphaFoldDB" id="A0A813K3Q7"/>
<dbReference type="PANTHER" id="PTHR45969:SF69">
    <property type="entry name" value="FINGER DOMAIN PROTEIN, PUTATIVE (AFU_ORTHOLOGUE AFUA_3G12190)-RELATED"/>
    <property type="match status" value="1"/>
</dbReference>
<feature type="transmembrane region" description="Helical" evidence="5">
    <location>
        <begin position="32"/>
        <end position="54"/>
    </location>
</feature>
<evidence type="ECO:0000256" key="1">
    <source>
        <dbReference type="ARBA" id="ARBA00022723"/>
    </source>
</evidence>
<dbReference type="InterPro" id="IPR013083">
    <property type="entry name" value="Znf_RING/FYVE/PHD"/>
</dbReference>
<feature type="transmembrane region" description="Helical" evidence="5">
    <location>
        <begin position="66"/>
        <end position="86"/>
    </location>
</feature>
<evidence type="ECO:0000313" key="7">
    <source>
        <dbReference type="EMBL" id="CAE8690367.1"/>
    </source>
</evidence>
<dbReference type="PANTHER" id="PTHR45969">
    <property type="entry name" value="RING ZINC FINGER PROTEIN-RELATED"/>
    <property type="match status" value="1"/>
</dbReference>